<organism evidence="1 2">
    <name type="scientific">Trifolium medium</name>
    <dbReference type="NCBI Taxonomy" id="97028"/>
    <lineage>
        <taxon>Eukaryota</taxon>
        <taxon>Viridiplantae</taxon>
        <taxon>Streptophyta</taxon>
        <taxon>Embryophyta</taxon>
        <taxon>Tracheophyta</taxon>
        <taxon>Spermatophyta</taxon>
        <taxon>Magnoliopsida</taxon>
        <taxon>eudicotyledons</taxon>
        <taxon>Gunneridae</taxon>
        <taxon>Pentapetalae</taxon>
        <taxon>rosids</taxon>
        <taxon>fabids</taxon>
        <taxon>Fabales</taxon>
        <taxon>Fabaceae</taxon>
        <taxon>Papilionoideae</taxon>
        <taxon>50 kb inversion clade</taxon>
        <taxon>NPAAA clade</taxon>
        <taxon>Hologalegina</taxon>
        <taxon>IRL clade</taxon>
        <taxon>Trifolieae</taxon>
        <taxon>Trifolium</taxon>
    </lineage>
</organism>
<name>A0A392MV52_9FABA</name>
<evidence type="ECO:0000313" key="1">
    <source>
        <dbReference type="EMBL" id="MCH91183.1"/>
    </source>
</evidence>
<keyword evidence="2" id="KW-1185">Reference proteome</keyword>
<comment type="caution">
    <text evidence="1">The sequence shown here is derived from an EMBL/GenBank/DDBJ whole genome shotgun (WGS) entry which is preliminary data.</text>
</comment>
<dbReference type="EMBL" id="LXQA010019881">
    <property type="protein sequence ID" value="MCH91183.1"/>
    <property type="molecule type" value="Genomic_DNA"/>
</dbReference>
<dbReference type="AlphaFoldDB" id="A0A392MV52"/>
<gene>
    <name evidence="1" type="ORF">A2U01_0012109</name>
</gene>
<dbReference type="Proteomes" id="UP000265520">
    <property type="component" value="Unassembled WGS sequence"/>
</dbReference>
<accession>A0A392MV52</accession>
<reference evidence="1 2" key="1">
    <citation type="journal article" date="2018" name="Front. Plant Sci.">
        <title>Red Clover (Trifolium pratense) and Zigzag Clover (T. medium) - A Picture of Genomic Similarities and Differences.</title>
        <authorList>
            <person name="Dluhosova J."/>
            <person name="Istvanek J."/>
            <person name="Nedelnik J."/>
            <person name="Repkova J."/>
        </authorList>
    </citation>
    <scope>NUCLEOTIDE SEQUENCE [LARGE SCALE GENOMIC DNA]</scope>
    <source>
        <strain evidence="2">cv. 10/8</strain>
        <tissue evidence="1">Leaf</tissue>
    </source>
</reference>
<evidence type="ECO:0000313" key="2">
    <source>
        <dbReference type="Proteomes" id="UP000265520"/>
    </source>
</evidence>
<sequence>MIWVHNTRISVGAHIVPSVLCNIIVEYALKSQEVRNCVRRTAGCAGHKHRCRASLSRLLALPGAQGLALGSGRAQILVWPLVWARGAPMDRLWPVANFLENLVF</sequence>
<protein>
    <submittedName>
        <fullName evidence="1">Uncharacterized protein</fullName>
    </submittedName>
</protein>
<proteinExistence type="predicted"/>